<feature type="domain" description="Mur ligase N-terminal catalytic" evidence="12">
    <location>
        <begin position="36"/>
        <end position="90"/>
    </location>
</feature>
<dbReference type="InterPro" id="IPR005863">
    <property type="entry name" value="UDP-N-AcMur_synth"/>
</dbReference>
<evidence type="ECO:0000256" key="9">
    <source>
        <dbReference type="ARBA" id="ARBA00023316"/>
    </source>
</evidence>
<evidence type="ECO:0000256" key="8">
    <source>
        <dbReference type="ARBA" id="ARBA00023306"/>
    </source>
</evidence>
<dbReference type="EMBL" id="JAAMOX010000001">
    <property type="protein sequence ID" value="NIH53093.1"/>
    <property type="molecule type" value="Genomic_DNA"/>
</dbReference>
<dbReference type="HAMAP" id="MF_02019">
    <property type="entry name" value="MurF"/>
    <property type="match status" value="1"/>
</dbReference>
<dbReference type="RefSeq" id="WP_167148423.1">
    <property type="nucleotide sequence ID" value="NZ_JAAMOX010000001.1"/>
</dbReference>
<dbReference type="SUPFAM" id="SSF53244">
    <property type="entry name" value="MurD-like peptide ligases, peptide-binding domain"/>
    <property type="match status" value="1"/>
</dbReference>
<dbReference type="InterPro" id="IPR036615">
    <property type="entry name" value="Mur_ligase_C_dom_sf"/>
</dbReference>
<name>A0A7X5TTB0_9MICO</name>
<keyword evidence="6 10" id="KW-0133">Cell shape</keyword>
<evidence type="ECO:0000256" key="4">
    <source>
        <dbReference type="ARBA" id="ARBA00022741"/>
    </source>
</evidence>
<dbReference type="InterPro" id="IPR035911">
    <property type="entry name" value="MurE/MurF_N"/>
</dbReference>
<evidence type="ECO:0000256" key="11">
    <source>
        <dbReference type="RuleBase" id="RU004136"/>
    </source>
</evidence>
<dbReference type="SUPFAM" id="SSF53623">
    <property type="entry name" value="MurD-like peptide ligases, catalytic domain"/>
    <property type="match status" value="1"/>
</dbReference>
<dbReference type="InterPro" id="IPR051046">
    <property type="entry name" value="MurCDEF_CellWall_CoF430Synth"/>
</dbReference>
<accession>A0A7X5TTB0</accession>
<evidence type="ECO:0000256" key="7">
    <source>
        <dbReference type="ARBA" id="ARBA00022984"/>
    </source>
</evidence>
<evidence type="ECO:0000256" key="2">
    <source>
        <dbReference type="ARBA" id="ARBA00022598"/>
    </source>
</evidence>
<feature type="domain" description="Mur ligase C-terminal" evidence="13">
    <location>
        <begin position="327"/>
        <end position="453"/>
    </location>
</feature>
<dbReference type="AlphaFoldDB" id="A0A7X5TTB0"/>
<dbReference type="GO" id="GO:0005737">
    <property type="term" value="C:cytoplasm"/>
    <property type="evidence" value="ECO:0007669"/>
    <property type="project" value="UniProtKB-SubCell"/>
</dbReference>
<keyword evidence="8 10" id="KW-0131">Cell cycle</keyword>
<evidence type="ECO:0000259" key="12">
    <source>
        <dbReference type="Pfam" id="PF01225"/>
    </source>
</evidence>
<evidence type="ECO:0000259" key="14">
    <source>
        <dbReference type="Pfam" id="PF08245"/>
    </source>
</evidence>
<gene>
    <name evidence="10" type="primary">murF</name>
    <name evidence="15" type="ORF">FHX76_000961</name>
</gene>
<dbReference type="SUPFAM" id="SSF63418">
    <property type="entry name" value="MurE/MurF N-terminal domain"/>
    <property type="match status" value="1"/>
</dbReference>
<dbReference type="GO" id="GO:0008360">
    <property type="term" value="P:regulation of cell shape"/>
    <property type="evidence" value="ECO:0007669"/>
    <property type="project" value="UniProtKB-KW"/>
</dbReference>
<keyword evidence="5 10" id="KW-0067">ATP-binding</keyword>
<dbReference type="GO" id="GO:0047480">
    <property type="term" value="F:UDP-N-acetylmuramoyl-tripeptide-D-alanyl-D-alanine ligase activity"/>
    <property type="evidence" value="ECO:0007669"/>
    <property type="project" value="UniProtKB-UniRule"/>
</dbReference>
<keyword evidence="16" id="KW-1185">Reference proteome</keyword>
<evidence type="ECO:0000256" key="10">
    <source>
        <dbReference type="HAMAP-Rule" id="MF_02019"/>
    </source>
</evidence>
<comment type="subcellular location">
    <subcellularLocation>
        <location evidence="10 11">Cytoplasm</location>
    </subcellularLocation>
</comment>
<protein>
    <recommendedName>
        <fullName evidence="10 11">UDP-N-acetylmuramoyl-tripeptide--D-alanyl-D-alanine ligase</fullName>
        <ecNumber evidence="10 11">6.3.2.10</ecNumber>
    </recommendedName>
    <alternativeName>
        <fullName evidence="10">D-alanyl-D-alanine-adding enzyme</fullName>
    </alternativeName>
</protein>
<feature type="domain" description="Mur ligase central" evidence="14">
    <location>
        <begin position="116"/>
        <end position="303"/>
    </location>
</feature>
<evidence type="ECO:0000313" key="15">
    <source>
        <dbReference type="EMBL" id="NIH53093.1"/>
    </source>
</evidence>
<dbReference type="GO" id="GO:0009252">
    <property type="term" value="P:peptidoglycan biosynthetic process"/>
    <property type="evidence" value="ECO:0007669"/>
    <property type="project" value="UniProtKB-UniRule"/>
</dbReference>
<dbReference type="InterPro" id="IPR036565">
    <property type="entry name" value="Mur-like_cat_sf"/>
</dbReference>
<keyword evidence="4 10" id="KW-0547">Nucleotide-binding</keyword>
<dbReference type="Gene3D" id="3.40.1190.10">
    <property type="entry name" value="Mur-like, catalytic domain"/>
    <property type="match status" value="1"/>
</dbReference>
<evidence type="ECO:0000256" key="6">
    <source>
        <dbReference type="ARBA" id="ARBA00022960"/>
    </source>
</evidence>
<dbReference type="GO" id="GO:0071555">
    <property type="term" value="P:cell wall organization"/>
    <property type="evidence" value="ECO:0007669"/>
    <property type="project" value="UniProtKB-KW"/>
</dbReference>
<dbReference type="Proteomes" id="UP000541033">
    <property type="component" value="Unassembled WGS sequence"/>
</dbReference>
<keyword evidence="7 10" id="KW-0573">Peptidoglycan synthesis</keyword>
<proteinExistence type="inferred from homology"/>
<dbReference type="InterPro" id="IPR004101">
    <property type="entry name" value="Mur_ligase_C"/>
</dbReference>
<keyword evidence="3 10" id="KW-0132">Cell division</keyword>
<comment type="function">
    <text evidence="10 11">Involved in cell wall formation. Catalyzes the final step in the synthesis of UDP-N-acetylmuramoyl-pentapeptide, the precursor of murein.</text>
</comment>
<dbReference type="Gene3D" id="3.40.1390.10">
    <property type="entry name" value="MurE/MurF, N-terminal domain"/>
    <property type="match status" value="1"/>
</dbReference>
<evidence type="ECO:0000256" key="5">
    <source>
        <dbReference type="ARBA" id="ARBA00022840"/>
    </source>
</evidence>
<evidence type="ECO:0000259" key="13">
    <source>
        <dbReference type="Pfam" id="PF02875"/>
    </source>
</evidence>
<dbReference type="InterPro" id="IPR013221">
    <property type="entry name" value="Mur_ligase_cen"/>
</dbReference>
<dbReference type="NCBIfam" id="TIGR01143">
    <property type="entry name" value="murF"/>
    <property type="match status" value="1"/>
</dbReference>
<dbReference type="UniPathway" id="UPA00219"/>
<keyword evidence="1 10" id="KW-0963">Cytoplasm</keyword>
<sequence length="470" mass="48953">MITLSLAEIAHAVDGTLVVGDSGTTGSTTLSGEAQTDSRLIEPGQLFVAKRGEDTDGHLFVGAAIDRGAALAIVEHDTDSRIAQIVVEDAVVALGKLAREVVARLKRDHGLTVIGITGSNGKTTTKNLLNAMLSTAGETVAPVGSFNNEVGAPLTMLQATASTKFLISEMGADGVGDIAKLANMAQPDIGVVLMVGLSHVGRFGGIEVTARTKAELVAALPSTGVAVLNQDDPRVAAMAENAQARVLWFGQTAAAGVRATDVRASATGTTFTVHVPSGESAEVHFRVLGEHHVGNALAAFAVAYECGVLLPDAVAAIEGVVRAERWRMEVLPARDGITIINDAYNASPDAMTAALKTLALIRDPGQRTVAVLGAMSELGEFSGDEHDRIGLQAVRFNISRIVVVGDEARRMHITAINEGSWDGESVFFSSQDEAFAYLANEISAGDLVLVKSSNSAGLRFLGDRLGAHFA</sequence>
<evidence type="ECO:0000256" key="1">
    <source>
        <dbReference type="ARBA" id="ARBA00022490"/>
    </source>
</evidence>
<dbReference type="Pfam" id="PF08245">
    <property type="entry name" value="Mur_ligase_M"/>
    <property type="match status" value="1"/>
</dbReference>
<reference evidence="15 16" key="1">
    <citation type="submission" date="2020-02" db="EMBL/GenBank/DDBJ databases">
        <title>Sequencing the genomes of 1000 actinobacteria strains.</title>
        <authorList>
            <person name="Klenk H.-P."/>
        </authorList>
    </citation>
    <scope>NUCLEOTIDE SEQUENCE [LARGE SCALE GENOMIC DNA]</scope>
    <source>
        <strain evidence="15 16">DSM 27960</strain>
    </source>
</reference>
<comment type="similarity">
    <text evidence="10">Belongs to the MurCDEF family. MurF subfamily.</text>
</comment>
<evidence type="ECO:0000313" key="16">
    <source>
        <dbReference type="Proteomes" id="UP000541033"/>
    </source>
</evidence>
<dbReference type="Pfam" id="PF02875">
    <property type="entry name" value="Mur_ligase_C"/>
    <property type="match status" value="1"/>
</dbReference>
<dbReference type="PANTHER" id="PTHR43024">
    <property type="entry name" value="UDP-N-ACETYLMURAMOYL-TRIPEPTIDE--D-ALANYL-D-ALANINE LIGASE"/>
    <property type="match status" value="1"/>
</dbReference>
<dbReference type="Pfam" id="PF01225">
    <property type="entry name" value="Mur_ligase"/>
    <property type="match status" value="1"/>
</dbReference>
<evidence type="ECO:0000256" key="3">
    <source>
        <dbReference type="ARBA" id="ARBA00022618"/>
    </source>
</evidence>
<dbReference type="PANTHER" id="PTHR43024:SF1">
    <property type="entry name" value="UDP-N-ACETYLMURAMOYL-TRIPEPTIDE--D-ALANYL-D-ALANINE LIGASE"/>
    <property type="match status" value="1"/>
</dbReference>
<dbReference type="EC" id="6.3.2.10" evidence="10 11"/>
<dbReference type="Gene3D" id="3.90.190.20">
    <property type="entry name" value="Mur ligase, C-terminal domain"/>
    <property type="match status" value="1"/>
</dbReference>
<feature type="binding site" evidence="10">
    <location>
        <begin position="118"/>
        <end position="124"/>
    </location>
    <ligand>
        <name>ATP</name>
        <dbReference type="ChEBI" id="CHEBI:30616"/>
    </ligand>
</feature>
<comment type="caution">
    <text evidence="15">The sequence shown here is derived from an EMBL/GenBank/DDBJ whole genome shotgun (WGS) entry which is preliminary data.</text>
</comment>
<dbReference type="InterPro" id="IPR000713">
    <property type="entry name" value="Mur_ligase_N"/>
</dbReference>
<dbReference type="GO" id="GO:0051301">
    <property type="term" value="P:cell division"/>
    <property type="evidence" value="ECO:0007669"/>
    <property type="project" value="UniProtKB-KW"/>
</dbReference>
<keyword evidence="9 10" id="KW-0961">Cell wall biogenesis/degradation</keyword>
<comment type="catalytic activity">
    <reaction evidence="10 11">
        <text>D-alanyl-D-alanine + UDP-N-acetyl-alpha-D-muramoyl-L-alanyl-gamma-D-glutamyl-meso-2,6-diaminopimelate + ATP = UDP-N-acetyl-alpha-D-muramoyl-L-alanyl-gamma-D-glutamyl-meso-2,6-diaminopimeloyl-D-alanyl-D-alanine + ADP + phosphate + H(+)</text>
        <dbReference type="Rhea" id="RHEA:28374"/>
        <dbReference type="ChEBI" id="CHEBI:15378"/>
        <dbReference type="ChEBI" id="CHEBI:30616"/>
        <dbReference type="ChEBI" id="CHEBI:43474"/>
        <dbReference type="ChEBI" id="CHEBI:57822"/>
        <dbReference type="ChEBI" id="CHEBI:61386"/>
        <dbReference type="ChEBI" id="CHEBI:83905"/>
        <dbReference type="ChEBI" id="CHEBI:456216"/>
        <dbReference type="EC" id="6.3.2.10"/>
    </reaction>
</comment>
<comment type="pathway">
    <text evidence="10 11">Cell wall biogenesis; peptidoglycan biosynthesis.</text>
</comment>
<organism evidence="15 16">
    <name type="scientific">Lysinibacter cavernae</name>
    <dbReference type="NCBI Taxonomy" id="1640652"/>
    <lineage>
        <taxon>Bacteria</taxon>
        <taxon>Bacillati</taxon>
        <taxon>Actinomycetota</taxon>
        <taxon>Actinomycetes</taxon>
        <taxon>Micrococcales</taxon>
        <taxon>Microbacteriaceae</taxon>
        <taxon>Lysinibacter</taxon>
    </lineage>
</organism>
<dbReference type="GO" id="GO:0005524">
    <property type="term" value="F:ATP binding"/>
    <property type="evidence" value="ECO:0007669"/>
    <property type="project" value="UniProtKB-UniRule"/>
</dbReference>
<keyword evidence="2 10" id="KW-0436">Ligase</keyword>